<keyword evidence="3" id="KW-1185">Reference proteome</keyword>
<accession>A0A512NKT9</accession>
<dbReference type="AlphaFoldDB" id="A0A512NKT9"/>
<dbReference type="EMBL" id="BKAJ01000134">
    <property type="protein sequence ID" value="GEP59561.1"/>
    <property type="molecule type" value="Genomic_DNA"/>
</dbReference>
<dbReference type="InterPro" id="IPR000700">
    <property type="entry name" value="PAS-assoc_C"/>
</dbReference>
<dbReference type="Pfam" id="PF08448">
    <property type="entry name" value="PAS_4"/>
    <property type="match status" value="1"/>
</dbReference>
<dbReference type="InterPro" id="IPR035965">
    <property type="entry name" value="PAS-like_dom_sf"/>
</dbReference>
<dbReference type="InterPro" id="IPR013656">
    <property type="entry name" value="PAS_4"/>
</dbReference>
<sequence>MVPQGLDAEDIVQVALKALDGRPDGNPASLDDLPTALYVTDRDGVVTWYNRACIDFAGRTPVANSDRWCVTWKLMTNDGASLPHDQCPMATAIKEQRSIRGVTAIAERPDGRRVAFQPYPTPLFDASGKFTGAVNLLVDITAARRRDEFLAHARRCRRLARTINDPQTIAALQRMGEEYETTAAELATSA</sequence>
<dbReference type="SUPFAM" id="SSF55785">
    <property type="entry name" value="PYP-like sensor domain (PAS domain)"/>
    <property type="match status" value="1"/>
</dbReference>
<dbReference type="PROSITE" id="PS50113">
    <property type="entry name" value="PAC"/>
    <property type="match status" value="1"/>
</dbReference>
<proteinExistence type="predicted"/>
<protein>
    <recommendedName>
        <fullName evidence="1">PAC domain-containing protein</fullName>
    </recommendedName>
</protein>
<dbReference type="Proteomes" id="UP000321058">
    <property type="component" value="Unassembled WGS sequence"/>
</dbReference>
<gene>
    <name evidence="2" type="ORF">RSO01_67270</name>
</gene>
<dbReference type="RefSeq" id="WP_281291562.1">
    <property type="nucleotide sequence ID" value="NZ_BKAJ01000134.1"/>
</dbReference>
<evidence type="ECO:0000313" key="3">
    <source>
        <dbReference type="Proteomes" id="UP000321058"/>
    </source>
</evidence>
<name>A0A512NKT9_9HYPH</name>
<evidence type="ECO:0000313" key="2">
    <source>
        <dbReference type="EMBL" id="GEP59561.1"/>
    </source>
</evidence>
<organism evidence="2 3">
    <name type="scientific">Reyranella soli</name>
    <dbReference type="NCBI Taxonomy" id="1230389"/>
    <lineage>
        <taxon>Bacteria</taxon>
        <taxon>Pseudomonadati</taxon>
        <taxon>Pseudomonadota</taxon>
        <taxon>Alphaproteobacteria</taxon>
        <taxon>Hyphomicrobiales</taxon>
        <taxon>Reyranellaceae</taxon>
        <taxon>Reyranella</taxon>
    </lineage>
</organism>
<dbReference type="CDD" id="cd00130">
    <property type="entry name" value="PAS"/>
    <property type="match status" value="1"/>
</dbReference>
<comment type="caution">
    <text evidence="2">The sequence shown here is derived from an EMBL/GenBank/DDBJ whole genome shotgun (WGS) entry which is preliminary data.</text>
</comment>
<dbReference type="Gene3D" id="3.30.450.20">
    <property type="entry name" value="PAS domain"/>
    <property type="match status" value="1"/>
</dbReference>
<dbReference type="InterPro" id="IPR000014">
    <property type="entry name" value="PAS"/>
</dbReference>
<evidence type="ECO:0000259" key="1">
    <source>
        <dbReference type="PROSITE" id="PS50113"/>
    </source>
</evidence>
<feature type="domain" description="PAC" evidence="1">
    <location>
        <begin position="100"/>
        <end position="152"/>
    </location>
</feature>
<reference evidence="2 3" key="1">
    <citation type="submission" date="2019-07" db="EMBL/GenBank/DDBJ databases">
        <title>Whole genome shotgun sequence of Reyranella soli NBRC 108950.</title>
        <authorList>
            <person name="Hosoyama A."/>
            <person name="Uohara A."/>
            <person name="Ohji S."/>
            <person name="Ichikawa N."/>
        </authorList>
    </citation>
    <scope>NUCLEOTIDE SEQUENCE [LARGE SCALE GENOMIC DNA]</scope>
    <source>
        <strain evidence="2 3">NBRC 108950</strain>
    </source>
</reference>